<feature type="signal peptide" evidence="3">
    <location>
        <begin position="1"/>
        <end position="16"/>
    </location>
</feature>
<dbReference type="KEGG" id="goe:100908468"/>
<dbReference type="GeneID" id="100908468"/>
<evidence type="ECO:0000313" key="6">
    <source>
        <dbReference type="Proteomes" id="UP000694867"/>
    </source>
</evidence>
<dbReference type="Pfam" id="PF04083">
    <property type="entry name" value="Abhydro_lipase"/>
    <property type="match status" value="1"/>
</dbReference>
<keyword evidence="3" id="KW-0732">Signal</keyword>
<dbReference type="RefSeq" id="XP_003747430.1">
    <property type="nucleotide sequence ID" value="XM_003747382.1"/>
</dbReference>
<dbReference type="InterPro" id="IPR029058">
    <property type="entry name" value="AB_hydrolase_fold"/>
</dbReference>
<keyword evidence="6" id="KW-1185">Reference proteome</keyword>
<dbReference type="InterPro" id="IPR000073">
    <property type="entry name" value="AB_hydrolase_1"/>
</dbReference>
<dbReference type="Proteomes" id="UP000694867">
    <property type="component" value="Unplaced"/>
</dbReference>
<dbReference type="PANTHER" id="PTHR11005">
    <property type="entry name" value="LYSOSOMAL ACID LIPASE-RELATED"/>
    <property type="match status" value="1"/>
</dbReference>
<evidence type="ECO:0000259" key="4">
    <source>
        <dbReference type="Pfam" id="PF00561"/>
    </source>
</evidence>
<evidence type="ECO:0000256" key="3">
    <source>
        <dbReference type="SAM" id="SignalP"/>
    </source>
</evidence>
<dbReference type="Gene3D" id="3.40.50.1820">
    <property type="entry name" value="alpha/beta hydrolase"/>
    <property type="match status" value="2"/>
</dbReference>
<dbReference type="InterPro" id="IPR006693">
    <property type="entry name" value="AB_hydrolase_lipase"/>
</dbReference>
<evidence type="ECO:0000256" key="2">
    <source>
        <dbReference type="ARBA" id="ARBA00023098"/>
    </source>
</evidence>
<sequence>MRLGILTLACIIGCHGVQFAIPDIDLEIAAIRRNDYVAYASLHGMDLTFHDVVTPDGWILQLWRVTSPEIYDEKRSAPVIVSHAFMASAFDYMWNLRNESTAFVLADNGYDVWLTNYRANEFSNAVLVDGNRTEPTPEDYLRSGWQYMAERDLPTIIEKVLEVTQQSKFYLIGHSMGCTITFAYLSQDHSYDDKPVFKFLLGRQLAATTGSAWKDFLGYLLSSLCYNLPSACFFTRSPHMNQTRIGIFLNKTPAGFSLITNYNFGVELNRDHWAKIDFREIPQSGLTNEAEYNQSEPTEYDFAALRVPYSLYFVDNDHFNGLQTALDTIQRLNATDYTFIKGNLSHEDAVMGFDTPCYTINAILERFEALEKQRDDDHEKYREKVSKFVDSLPFEDGCPE</sequence>
<accession>A0AAJ6QVV2</accession>
<dbReference type="Pfam" id="PF00561">
    <property type="entry name" value="Abhydrolase_1"/>
    <property type="match status" value="1"/>
</dbReference>
<dbReference type="GO" id="GO:0016042">
    <property type="term" value="P:lipid catabolic process"/>
    <property type="evidence" value="ECO:0007669"/>
    <property type="project" value="UniProtKB-KW"/>
</dbReference>
<dbReference type="SUPFAM" id="SSF53474">
    <property type="entry name" value="alpha/beta-Hydrolases"/>
    <property type="match status" value="1"/>
</dbReference>
<feature type="domain" description="Partial AB-hydrolase lipase" evidence="5">
    <location>
        <begin position="39"/>
        <end position="95"/>
    </location>
</feature>
<feature type="domain" description="AB hydrolase-1" evidence="4">
    <location>
        <begin position="101"/>
        <end position="188"/>
    </location>
</feature>
<evidence type="ECO:0000313" key="7">
    <source>
        <dbReference type="RefSeq" id="XP_003747430.1"/>
    </source>
</evidence>
<name>A0AAJ6QVV2_9ACAR</name>
<evidence type="ECO:0000259" key="5">
    <source>
        <dbReference type="Pfam" id="PF04083"/>
    </source>
</evidence>
<evidence type="ECO:0000256" key="1">
    <source>
        <dbReference type="ARBA" id="ARBA00022963"/>
    </source>
</evidence>
<feature type="chain" id="PRO_5042609722" evidence="3">
    <location>
        <begin position="17"/>
        <end position="400"/>
    </location>
</feature>
<keyword evidence="2" id="KW-0443">Lipid metabolism</keyword>
<gene>
    <name evidence="7" type="primary">LOC100908468</name>
</gene>
<reference evidence="7" key="1">
    <citation type="submission" date="2025-08" db="UniProtKB">
        <authorList>
            <consortium name="RefSeq"/>
        </authorList>
    </citation>
    <scope>IDENTIFICATION</scope>
</reference>
<organism evidence="6 7">
    <name type="scientific">Galendromus occidentalis</name>
    <name type="common">western predatory mite</name>
    <dbReference type="NCBI Taxonomy" id="34638"/>
    <lineage>
        <taxon>Eukaryota</taxon>
        <taxon>Metazoa</taxon>
        <taxon>Ecdysozoa</taxon>
        <taxon>Arthropoda</taxon>
        <taxon>Chelicerata</taxon>
        <taxon>Arachnida</taxon>
        <taxon>Acari</taxon>
        <taxon>Parasitiformes</taxon>
        <taxon>Mesostigmata</taxon>
        <taxon>Gamasina</taxon>
        <taxon>Phytoseioidea</taxon>
        <taxon>Phytoseiidae</taxon>
        <taxon>Typhlodrominae</taxon>
        <taxon>Galendromus</taxon>
    </lineage>
</organism>
<keyword evidence="1" id="KW-0442">Lipid degradation</keyword>
<proteinExistence type="predicted"/>
<dbReference type="AlphaFoldDB" id="A0AAJ6QVV2"/>
<protein>
    <submittedName>
        <fullName evidence="7">Lipase member K-like</fullName>
    </submittedName>
</protein>